<evidence type="ECO:0000313" key="8">
    <source>
        <dbReference type="EMBL" id="CAG2053562.1"/>
    </source>
</evidence>
<keyword evidence="9" id="KW-1185">Reference proteome</keyword>
<evidence type="ECO:0000256" key="3">
    <source>
        <dbReference type="ARBA" id="ARBA00012658"/>
    </source>
</evidence>
<comment type="caution">
    <text evidence="8">The sequence shown here is derived from an EMBL/GenBank/DDBJ whole genome shotgun (WGS) entry which is preliminary data.</text>
</comment>
<evidence type="ECO:0000256" key="1">
    <source>
        <dbReference type="ARBA" id="ARBA00001013"/>
    </source>
</evidence>
<keyword evidence="5 6" id="KW-0378">Hydrolase</keyword>
<evidence type="ECO:0000256" key="2">
    <source>
        <dbReference type="ARBA" id="ARBA00005382"/>
    </source>
</evidence>
<dbReference type="InterPro" id="IPR001139">
    <property type="entry name" value="Glyco_hydro_30"/>
</dbReference>
<evidence type="ECO:0000256" key="5">
    <source>
        <dbReference type="ARBA" id="ARBA00022801"/>
    </source>
</evidence>
<keyword evidence="6" id="KW-0443">Lipid metabolism</keyword>
<keyword evidence="4" id="KW-0732">Signal</keyword>
<keyword evidence="6" id="KW-0746">Sphingolipid metabolism</keyword>
<feature type="domain" description="Glycosyl hydrolase family 30 TIM-barrel" evidence="7">
    <location>
        <begin position="82"/>
        <end position="163"/>
    </location>
</feature>
<dbReference type="EC" id="3.2.1.45" evidence="3 6"/>
<keyword evidence="6" id="KW-0326">Glycosidase</keyword>
<accession>A0ABN7NJV4</accession>
<dbReference type="PANTHER" id="PTHR11069:SF23">
    <property type="entry name" value="LYSOSOMAL ACID GLUCOSYLCERAMIDASE"/>
    <property type="match status" value="1"/>
</dbReference>
<dbReference type="SUPFAM" id="SSF51011">
    <property type="entry name" value="Glycosyl hydrolase domain"/>
    <property type="match status" value="1"/>
</dbReference>
<evidence type="ECO:0000256" key="6">
    <source>
        <dbReference type="RuleBase" id="RU361188"/>
    </source>
</evidence>
<dbReference type="InterPro" id="IPR017853">
    <property type="entry name" value="GH"/>
</dbReference>
<proteinExistence type="inferred from homology"/>
<dbReference type="EMBL" id="CAJPIN010000482">
    <property type="protein sequence ID" value="CAG2053562.1"/>
    <property type="molecule type" value="Genomic_DNA"/>
</dbReference>
<dbReference type="Pfam" id="PF02055">
    <property type="entry name" value="Glyco_hydro_30"/>
    <property type="match status" value="1"/>
</dbReference>
<dbReference type="Proteomes" id="UP001153148">
    <property type="component" value="Unassembled WGS sequence"/>
</dbReference>
<comment type="similarity">
    <text evidence="2 6">Belongs to the glycosyl hydrolase 30 family.</text>
</comment>
<reference evidence="8" key="1">
    <citation type="submission" date="2021-03" db="EMBL/GenBank/DDBJ databases">
        <authorList>
            <person name="Tran Van P."/>
        </authorList>
    </citation>
    <scope>NUCLEOTIDE SEQUENCE</scope>
</reference>
<evidence type="ECO:0000256" key="4">
    <source>
        <dbReference type="ARBA" id="ARBA00022729"/>
    </source>
</evidence>
<dbReference type="Gene3D" id="3.20.20.80">
    <property type="entry name" value="Glycosidases"/>
    <property type="match status" value="1"/>
</dbReference>
<comment type="catalytic activity">
    <reaction evidence="1">
        <text>a beta-D-glucosyl-(1&lt;-&gt;1')-N-acylsphing-4-enine + H2O = an N-acylsphing-4-enine + D-glucose</text>
        <dbReference type="Rhea" id="RHEA:13269"/>
        <dbReference type="ChEBI" id="CHEBI:4167"/>
        <dbReference type="ChEBI" id="CHEBI:15377"/>
        <dbReference type="ChEBI" id="CHEBI:22801"/>
        <dbReference type="ChEBI" id="CHEBI:52639"/>
        <dbReference type="EC" id="3.2.1.45"/>
    </reaction>
    <physiologicalReaction direction="left-to-right" evidence="1">
        <dbReference type="Rhea" id="RHEA:13270"/>
    </physiologicalReaction>
</comment>
<gene>
    <name evidence="8" type="ORF">TPAB3V08_LOCUS613</name>
</gene>
<dbReference type="SUPFAM" id="SSF51445">
    <property type="entry name" value="(Trans)glycosidases"/>
    <property type="match status" value="1"/>
</dbReference>
<name>A0ABN7NJV4_TIMPD</name>
<sequence length="214" mass="23791">MNESDSPPNATVCAKAEQCVARKYDQESIVCVCNATYCDLIEPTTADQLAGNVARHYISTIEVDIANATYFQVTKNVTHQQILGFGGAMTDSAAIHINSLSEEAQNLLLSAYFSPEGLEYSFVRVPIGGSDFSTHYYAYDDVANDSILRYFNLTEEDYSFKKAKAISKVSDQKRASLYARVKRSENNKCLVGKEDVSYVKAKRFDERRGLVQSG</sequence>
<dbReference type="InterPro" id="IPR033453">
    <property type="entry name" value="Glyco_hydro_30_TIM-barrel"/>
</dbReference>
<evidence type="ECO:0000313" key="9">
    <source>
        <dbReference type="Proteomes" id="UP001153148"/>
    </source>
</evidence>
<organism evidence="8 9">
    <name type="scientific">Timema podura</name>
    <name type="common">Walking stick</name>
    <dbReference type="NCBI Taxonomy" id="61482"/>
    <lineage>
        <taxon>Eukaryota</taxon>
        <taxon>Metazoa</taxon>
        <taxon>Ecdysozoa</taxon>
        <taxon>Arthropoda</taxon>
        <taxon>Hexapoda</taxon>
        <taxon>Insecta</taxon>
        <taxon>Pterygota</taxon>
        <taxon>Neoptera</taxon>
        <taxon>Polyneoptera</taxon>
        <taxon>Phasmatodea</taxon>
        <taxon>Timematodea</taxon>
        <taxon>Timematoidea</taxon>
        <taxon>Timematidae</taxon>
        <taxon>Timema</taxon>
    </lineage>
</organism>
<dbReference type="PANTHER" id="PTHR11069">
    <property type="entry name" value="GLUCOSYLCERAMIDASE"/>
    <property type="match status" value="1"/>
</dbReference>
<evidence type="ECO:0000259" key="7">
    <source>
        <dbReference type="Pfam" id="PF02055"/>
    </source>
</evidence>
<protein>
    <recommendedName>
        <fullName evidence="3 6">Glucosylceramidase</fullName>
        <ecNumber evidence="3 6">3.2.1.45</ecNumber>
    </recommendedName>
</protein>